<dbReference type="InterPro" id="IPR029479">
    <property type="entry name" value="Nitroreductase"/>
</dbReference>
<organism evidence="4 5">
    <name type="scientific">Hydrogenispora ethanolica</name>
    <dbReference type="NCBI Taxonomy" id="1082276"/>
    <lineage>
        <taxon>Bacteria</taxon>
        <taxon>Bacillati</taxon>
        <taxon>Bacillota</taxon>
        <taxon>Hydrogenispora</taxon>
    </lineage>
</organism>
<gene>
    <name evidence="4" type="ORF">EDC14_1005126</name>
</gene>
<dbReference type="GO" id="GO:0016491">
    <property type="term" value="F:oxidoreductase activity"/>
    <property type="evidence" value="ECO:0007669"/>
    <property type="project" value="UniProtKB-KW"/>
</dbReference>
<keyword evidence="2" id="KW-0560">Oxidoreductase</keyword>
<dbReference type="PANTHER" id="PTHR43673:SF10">
    <property type="entry name" value="NADH DEHYDROGENASE_NAD(P)H NITROREDUCTASE XCC3605-RELATED"/>
    <property type="match status" value="1"/>
</dbReference>
<sequence length="195" mass="21819">MSTTLIKDLVVKNRSYRRFDETAALDRSVLEGLVDLGRLAMSAANRQPLKYLIFCDPERNARIFDCLGWAGYLKDWPGPEPGERPTGYIVMLMDTQIKDPMGLDAGLAAANILLGAVERGLGGCLIGNIKRDELRALLGIEDRYQLLAVIALGKPVERVVLEKAGPGPEADIKYWRDERQVHHVPKRELREIILN</sequence>
<dbReference type="Gene3D" id="2.20.180.10">
    <property type="entry name" value="putative fmn-dependent nitroreductase like domains"/>
    <property type="match status" value="1"/>
</dbReference>
<dbReference type="PANTHER" id="PTHR43673">
    <property type="entry name" value="NAD(P)H NITROREDUCTASE YDGI-RELATED"/>
    <property type="match status" value="1"/>
</dbReference>
<protein>
    <submittedName>
        <fullName evidence="4">Nitroreductase</fullName>
    </submittedName>
</protein>
<dbReference type="Pfam" id="PF00881">
    <property type="entry name" value="Nitroreductase"/>
    <property type="match status" value="2"/>
</dbReference>
<feature type="domain" description="Nitroreductase" evidence="3">
    <location>
        <begin position="14"/>
        <end position="64"/>
    </location>
</feature>
<evidence type="ECO:0000256" key="2">
    <source>
        <dbReference type="ARBA" id="ARBA00023002"/>
    </source>
</evidence>
<dbReference type="Proteomes" id="UP000295008">
    <property type="component" value="Unassembled WGS sequence"/>
</dbReference>
<name>A0A4R1S2X7_HYDET</name>
<dbReference type="RefSeq" id="WP_132013418.1">
    <property type="nucleotide sequence ID" value="NZ_SLUN01000005.1"/>
</dbReference>
<dbReference type="Gene3D" id="3.40.109.10">
    <property type="entry name" value="NADH Oxidase"/>
    <property type="match status" value="1"/>
</dbReference>
<dbReference type="EMBL" id="SLUN01000005">
    <property type="protein sequence ID" value="TCL73264.1"/>
    <property type="molecule type" value="Genomic_DNA"/>
</dbReference>
<accession>A0A4R1S2X7</accession>
<evidence type="ECO:0000313" key="4">
    <source>
        <dbReference type="EMBL" id="TCL73264.1"/>
    </source>
</evidence>
<feature type="domain" description="Nitroreductase" evidence="3">
    <location>
        <begin position="103"/>
        <end position="154"/>
    </location>
</feature>
<proteinExistence type="inferred from homology"/>
<evidence type="ECO:0000259" key="3">
    <source>
        <dbReference type="Pfam" id="PF00881"/>
    </source>
</evidence>
<dbReference type="InterPro" id="IPR000415">
    <property type="entry name" value="Nitroreductase-like"/>
</dbReference>
<dbReference type="AlphaFoldDB" id="A0A4R1S2X7"/>
<reference evidence="4 5" key="1">
    <citation type="submission" date="2019-03" db="EMBL/GenBank/DDBJ databases">
        <title>Genomic Encyclopedia of Type Strains, Phase IV (KMG-IV): sequencing the most valuable type-strain genomes for metagenomic binning, comparative biology and taxonomic classification.</title>
        <authorList>
            <person name="Goeker M."/>
        </authorList>
    </citation>
    <scope>NUCLEOTIDE SEQUENCE [LARGE SCALE GENOMIC DNA]</scope>
    <source>
        <strain evidence="4 5">LX-B</strain>
    </source>
</reference>
<keyword evidence="5" id="KW-1185">Reference proteome</keyword>
<dbReference type="SUPFAM" id="SSF55469">
    <property type="entry name" value="FMN-dependent nitroreductase-like"/>
    <property type="match status" value="1"/>
</dbReference>
<dbReference type="OrthoDB" id="9804207at2"/>
<comment type="caution">
    <text evidence="4">The sequence shown here is derived from an EMBL/GenBank/DDBJ whole genome shotgun (WGS) entry which is preliminary data.</text>
</comment>
<dbReference type="InterPro" id="IPR023312">
    <property type="entry name" value="Put_nitroreductase_C_bac"/>
</dbReference>
<evidence type="ECO:0000256" key="1">
    <source>
        <dbReference type="ARBA" id="ARBA00007118"/>
    </source>
</evidence>
<evidence type="ECO:0000313" key="5">
    <source>
        <dbReference type="Proteomes" id="UP000295008"/>
    </source>
</evidence>
<comment type="similarity">
    <text evidence="1">Belongs to the nitroreductase family.</text>
</comment>
<dbReference type="CDD" id="cd02062">
    <property type="entry name" value="Nitro_FMN_reductase"/>
    <property type="match status" value="1"/>
</dbReference>